<reference evidence="2 3" key="1">
    <citation type="submission" date="2024-04" db="EMBL/GenBank/DDBJ databases">
        <title>Draft genome sequence of Sessilibacter corallicola NBRC 116591.</title>
        <authorList>
            <person name="Miyakawa T."/>
            <person name="Kusuya Y."/>
            <person name="Miura T."/>
        </authorList>
    </citation>
    <scope>NUCLEOTIDE SEQUENCE [LARGE SCALE GENOMIC DNA]</scope>
    <source>
        <strain evidence="2 3">KU-00831-HH</strain>
    </source>
</reference>
<evidence type="ECO:0000313" key="3">
    <source>
        <dbReference type="Proteomes" id="UP001465153"/>
    </source>
</evidence>
<dbReference type="PROSITE" id="PS50404">
    <property type="entry name" value="GST_NTER"/>
    <property type="match status" value="1"/>
</dbReference>
<dbReference type="PANTHER" id="PTHR42673">
    <property type="entry name" value="MALEYLACETOACETATE ISOMERASE"/>
    <property type="match status" value="1"/>
</dbReference>
<proteinExistence type="predicted"/>
<feature type="domain" description="GST N-terminal" evidence="1">
    <location>
        <begin position="1"/>
        <end position="79"/>
    </location>
</feature>
<dbReference type="InterPro" id="IPR036249">
    <property type="entry name" value="Thioredoxin-like_sf"/>
</dbReference>
<dbReference type="Gene3D" id="1.20.1050.10">
    <property type="match status" value="1"/>
</dbReference>
<dbReference type="RefSeq" id="WP_353304060.1">
    <property type="nucleotide sequence ID" value="NZ_BAABWN010000013.1"/>
</dbReference>
<dbReference type="Gene3D" id="3.40.30.10">
    <property type="entry name" value="Glutaredoxin"/>
    <property type="match status" value="1"/>
</dbReference>
<dbReference type="SUPFAM" id="SSF47616">
    <property type="entry name" value="GST C-terminal domain-like"/>
    <property type="match status" value="1"/>
</dbReference>
<dbReference type="PANTHER" id="PTHR42673:SF4">
    <property type="entry name" value="MALEYLACETOACETATE ISOMERASE"/>
    <property type="match status" value="1"/>
</dbReference>
<dbReference type="InterPro" id="IPR036282">
    <property type="entry name" value="Glutathione-S-Trfase_C_sf"/>
</dbReference>
<protein>
    <submittedName>
        <fullName evidence="2">Glutathione S-transferase</fullName>
    </submittedName>
</protein>
<accession>A0ABQ0ADC8</accession>
<dbReference type="SUPFAM" id="SSF52833">
    <property type="entry name" value="Thioredoxin-like"/>
    <property type="match status" value="1"/>
</dbReference>
<dbReference type="Proteomes" id="UP001465153">
    <property type="component" value="Unassembled WGS sequence"/>
</dbReference>
<gene>
    <name evidence="2" type="ORF">NBRC116591_33730</name>
</gene>
<dbReference type="EMBL" id="BAABWN010000013">
    <property type="protein sequence ID" value="GAA6169562.1"/>
    <property type="molecule type" value="Genomic_DNA"/>
</dbReference>
<name>A0ABQ0ADC8_9GAMM</name>
<comment type="caution">
    <text evidence="2">The sequence shown here is derived from an EMBL/GenBank/DDBJ whole genome shotgun (WGS) entry which is preliminary data.</text>
</comment>
<dbReference type="Pfam" id="PF13409">
    <property type="entry name" value="GST_N_2"/>
    <property type="match status" value="1"/>
</dbReference>
<evidence type="ECO:0000313" key="2">
    <source>
        <dbReference type="EMBL" id="GAA6169562.1"/>
    </source>
</evidence>
<evidence type="ECO:0000259" key="1">
    <source>
        <dbReference type="PROSITE" id="PS50404"/>
    </source>
</evidence>
<sequence length="197" mass="22205">MELWVGTESTWSIRAWLCAQIAQIPVDVKVIDLTSESDKQRLAGKSPSALVPILIDGETLIHDSLAIAEYLNEISHGALLPKDSRQRALVRSLCCELHSGFSHIRGQMPLSFAAVESVAENAELNREIDRITDIFFRAKRPFYSQEPGMFDAFYGVLAYRLNQYGVKLTGLAGQYQTDLLQWPLLQKSFDQARNWSC</sequence>
<keyword evidence="3" id="KW-1185">Reference proteome</keyword>
<dbReference type="InterPro" id="IPR004045">
    <property type="entry name" value="Glutathione_S-Trfase_N"/>
</dbReference>
<organism evidence="2 3">
    <name type="scientific">Sessilibacter corallicola</name>
    <dbReference type="NCBI Taxonomy" id="2904075"/>
    <lineage>
        <taxon>Bacteria</taxon>
        <taxon>Pseudomonadati</taxon>
        <taxon>Pseudomonadota</taxon>
        <taxon>Gammaproteobacteria</taxon>
        <taxon>Cellvibrionales</taxon>
        <taxon>Cellvibrionaceae</taxon>
        <taxon>Sessilibacter</taxon>
    </lineage>
</organism>